<comment type="caution">
    <text evidence="1">The sequence shown here is derived from an EMBL/GenBank/DDBJ whole genome shotgun (WGS) entry which is preliminary data.</text>
</comment>
<accession>A0ABT5WDC4</accession>
<gene>
    <name evidence="1" type="ORF">M3I01_003895</name>
</gene>
<dbReference type="Proteomes" id="UP001139522">
    <property type="component" value="Unassembled WGS sequence"/>
</dbReference>
<protein>
    <submittedName>
        <fullName evidence="1">Uncharacterized protein</fullName>
    </submittedName>
</protein>
<dbReference type="RefSeq" id="WP_255894273.1">
    <property type="nucleotide sequence ID" value="NZ_JAMZEG020000001.1"/>
</dbReference>
<organism evidence="1 2">
    <name type="scientific">Marinomonas maritima</name>
    <dbReference type="NCBI Taxonomy" id="2940935"/>
    <lineage>
        <taxon>Bacteria</taxon>
        <taxon>Pseudomonadati</taxon>
        <taxon>Pseudomonadota</taxon>
        <taxon>Gammaproteobacteria</taxon>
        <taxon>Oceanospirillales</taxon>
        <taxon>Oceanospirillaceae</taxon>
        <taxon>Marinomonas</taxon>
    </lineage>
</organism>
<sequence length="49" mass="5733">MAGRISDQLYDELQALVEESNQLEAIQGMFLRINLTFERSAESIFDQRR</sequence>
<dbReference type="EMBL" id="JAMZEG020000001">
    <property type="protein sequence ID" value="MDE8602070.1"/>
    <property type="molecule type" value="Genomic_DNA"/>
</dbReference>
<name>A0ABT5WDC4_9GAMM</name>
<evidence type="ECO:0000313" key="1">
    <source>
        <dbReference type="EMBL" id="MDE8602070.1"/>
    </source>
</evidence>
<reference evidence="1" key="1">
    <citation type="submission" date="2023-01" db="EMBL/GenBank/DDBJ databases">
        <title>Psychroserpens sp. MSW6 and Marinomonas sp. RSW2, isolated from seawater.</title>
        <authorList>
            <person name="Kristyanto S."/>
            <person name="Jung J."/>
            <person name="Kim J.M."/>
            <person name="Jeon C.O."/>
        </authorList>
    </citation>
    <scope>NUCLEOTIDE SEQUENCE</scope>
    <source>
        <strain evidence="1">RSW2</strain>
    </source>
</reference>
<evidence type="ECO:0000313" key="2">
    <source>
        <dbReference type="Proteomes" id="UP001139522"/>
    </source>
</evidence>
<proteinExistence type="predicted"/>
<keyword evidence="2" id="KW-1185">Reference proteome</keyword>